<protein>
    <submittedName>
        <fullName evidence="2">Uncharacterized protein</fullName>
    </submittedName>
</protein>
<comment type="caution">
    <text evidence="2">The sequence shown here is derived from an EMBL/GenBank/DDBJ whole genome shotgun (WGS) entry which is preliminary data.</text>
</comment>
<dbReference type="AlphaFoldDB" id="A0AAV7LBA8"/>
<keyword evidence="3" id="KW-1185">Reference proteome</keyword>
<sequence>MAAHGVRVPARVETGATCPQTHRDPPAGRASPRGSSGQDALQSQTLLLLPTPAPKPEAGREPEVGECGVLRLAPVEYQQEKRNNAKDLKGGMRNELRMDEVSEAHG</sequence>
<feature type="region of interest" description="Disordered" evidence="1">
    <location>
        <begin position="1"/>
        <end position="65"/>
    </location>
</feature>
<evidence type="ECO:0000256" key="1">
    <source>
        <dbReference type="SAM" id="MobiDB-lite"/>
    </source>
</evidence>
<dbReference type="EMBL" id="JANPWB010000015">
    <property type="protein sequence ID" value="KAJ1087649.1"/>
    <property type="molecule type" value="Genomic_DNA"/>
</dbReference>
<evidence type="ECO:0000313" key="2">
    <source>
        <dbReference type="EMBL" id="KAJ1087649.1"/>
    </source>
</evidence>
<evidence type="ECO:0000313" key="3">
    <source>
        <dbReference type="Proteomes" id="UP001066276"/>
    </source>
</evidence>
<proteinExistence type="predicted"/>
<feature type="compositionally biased region" description="Low complexity" evidence="1">
    <location>
        <begin position="40"/>
        <end position="50"/>
    </location>
</feature>
<name>A0AAV7LBA8_PLEWA</name>
<feature type="region of interest" description="Disordered" evidence="1">
    <location>
        <begin position="81"/>
        <end position="106"/>
    </location>
</feature>
<reference evidence="2" key="1">
    <citation type="journal article" date="2022" name="bioRxiv">
        <title>Sequencing and chromosome-scale assembly of the giantPleurodeles waltlgenome.</title>
        <authorList>
            <person name="Brown T."/>
            <person name="Elewa A."/>
            <person name="Iarovenko S."/>
            <person name="Subramanian E."/>
            <person name="Araus A.J."/>
            <person name="Petzold A."/>
            <person name="Susuki M."/>
            <person name="Suzuki K.-i.T."/>
            <person name="Hayashi T."/>
            <person name="Toyoda A."/>
            <person name="Oliveira C."/>
            <person name="Osipova E."/>
            <person name="Leigh N.D."/>
            <person name="Simon A."/>
            <person name="Yun M.H."/>
        </authorList>
    </citation>
    <scope>NUCLEOTIDE SEQUENCE</scope>
    <source>
        <strain evidence="2">20211129_DDA</strain>
        <tissue evidence="2">Liver</tissue>
    </source>
</reference>
<organism evidence="2 3">
    <name type="scientific">Pleurodeles waltl</name>
    <name type="common">Iberian ribbed newt</name>
    <dbReference type="NCBI Taxonomy" id="8319"/>
    <lineage>
        <taxon>Eukaryota</taxon>
        <taxon>Metazoa</taxon>
        <taxon>Chordata</taxon>
        <taxon>Craniata</taxon>
        <taxon>Vertebrata</taxon>
        <taxon>Euteleostomi</taxon>
        <taxon>Amphibia</taxon>
        <taxon>Batrachia</taxon>
        <taxon>Caudata</taxon>
        <taxon>Salamandroidea</taxon>
        <taxon>Salamandridae</taxon>
        <taxon>Pleurodelinae</taxon>
        <taxon>Pleurodeles</taxon>
    </lineage>
</organism>
<accession>A0AAV7LBA8</accession>
<dbReference type="Proteomes" id="UP001066276">
    <property type="component" value="Chromosome 11"/>
</dbReference>
<gene>
    <name evidence="2" type="ORF">NDU88_000816</name>
</gene>